<keyword evidence="2" id="KW-0472">Membrane</keyword>
<evidence type="ECO:0000313" key="5">
    <source>
        <dbReference type="Proteomes" id="UP000030747"/>
    </source>
</evidence>
<dbReference type="PROSITE" id="PS00194">
    <property type="entry name" value="THIOREDOXIN_1"/>
    <property type="match status" value="1"/>
</dbReference>
<dbReference type="GeneID" id="25251861"/>
<gene>
    <name evidence="4" type="ORF">ETH_00013480</name>
</gene>
<dbReference type="Proteomes" id="UP000030747">
    <property type="component" value="Unassembled WGS sequence"/>
</dbReference>
<feature type="compositionally biased region" description="Polar residues" evidence="1">
    <location>
        <begin position="73"/>
        <end position="83"/>
    </location>
</feature>
<feature type="region of interest" description="Disordered" evidence="1">
    <location>
        <begin position="310"/>
        <end position="337"/>
    </location>
</feature>
<dbReference type="InterPro" id="IPR039798">
    <property type="entry name" value="Sulfhydryl_oxidase"/>
</dbReference>
<dbReference type="InterPro" id="IPR036774">
    <property type="entry name" value="ERV/ALR_sulphydryl_oxid_sf"/>
</dbReference>
<dbReference type="PROSITE" id="PS51352">
    <property type="entry name" value="THIOREDOXIN_2"/>
    <property type="match status" value="1"/>
</dbReference>
<dbReference type="GO" id="GO:0000139">
    <property type="term" value="C:Golgi membrane"/>
    <property type="evidence" value="ECO:0007669"/>
    <property type="project" value="TreeGrafter"/>
</dbReference>
<protein>
    <recommendedName>
        <fullName evidence="3">Thioredoxin domain-containing protein</fullName>
    </recommendedName>
</protein>
<name>U6KZJ7_EIMTE</name>
<evidence type="ECO:0000256" key="2">
    <source>
        <dbReference type="SAM" id="Phobius"/>
    </source>
</evidence>
<sequence>MGFQSRCNLRGGLVVAIIPSIVWLYVTVFPACVRSVSAEAVASLDPPHGVAQNDSSAFLGFLPKPAQALSAESSTAGASSVSTPHAAPAMTEQQESSNRKRGHSYMFAADPIVKEASTLEEYESVLKRADAAEKGLVMMLYSAWCPHCFSYRKTFSRLAMDLRDHFHFAALNCMENEATMDICGNLGISALPSIKLFVPQSLYLRLPASEQHANRDTSSVGGLHSGYSLMHDGGALDSFDPQRSETHAVHSLALPGDDIYLAVQYAARKTQQRIPKDELRLTLEGDFSAFDHLRGVPCSANRWKEEQLLVPDVSPSSSVGPVSQGNQETGNKEGNSSLQVQHFEAPNEFSSRARVHDAVRGLQFVLATWVVTVGEHMNLADQFALMDLLETVRAVMPFQSVKKAASFAIIHLYNSIQGQSVSTPIRRVKAKADESARFSEHLQLYRKLDDSIRTYKGLKTADWRKWIGTVPFGAEAQPLPPLEEPNFKHCTTATCSVWMLMHVLAEGAKQLSLKVNENPKCGPNQLFFLTKGQALPVYLLQQQQRRGRPVNLDEVIDSASLSAEELIERNPSLGCMSIPAFEIAYAMYNFLHRFFGCAACQKHFTLLFSRRSHGLSNLSPPKGDALISFPFPPSAATMMQTQEQTSLPEETESFLLERFRGQLEGSSAAWAQRHVEADKLDELKLWLWRLHNAVSVRTAADATLAHLSGDGSALNYANCDVRWPPRAVCTSCRNASPPDMGLISVPLLVARDADKNVLAMEDVSDDFNKTQILYFLRKSYWPDKAASMKI</sequence>
<feature type="compositionally biased region" description="Polar residues" evidence="1">
    <location>
        <begin position="324"/>
        <end position="337"/>
    </location>
</feature>
<dbReference type="PANTHER" id="PTHR22897:SF8">
    <property type="entry name" value="SULFHYDRYL OXIDASE"/>
    <property type="match status" value="1"/>
</dbReference>
<evidence type="ECO:0000256" key="1">
    <source>
        <dbReference type="SAM" id="MobiDB-lite"/>
    </source>
</evidence>
<dbReference type="EMBL" id="HG675764">
    <property type="protein sequence ID" value="CDJ43391.1"/>
    <property type="molecule type" value="Genomic_DNA"/>
</dbReference>
<reference evidence="4" key="1">
    <citation type="submission" date="2013-10" db="EMBL/GenBank/DDBJ databases">
        <title>Genomic analysis of the causative agents of coccidiosis in chickens.</title>
        <authorList>
            <person name="Reid A.J."/>
            <person name="Blake D."/>
            <person name="Billington K."/>
            <person name="Browne H."/>
            <person name="Dunn M."/>
            <person name="Hung S."/>
            <person name="Kawahara F."/>
            <person name="Miranda-Saavedra D."/>
            <person name="Mourier T."/>
            <person name="Nagra H."/>
            <person name="Otto T.D."/>
            <person name="Rawlings N."/>
            <person name="Sanchez A."/>
            <person name="Sanders M."/>
            <person name="Subramaniam C."/>
            <person name="Tay Y."/>
            <person name="Dear P."/>
            <person name="Doerig C."/>
            <person name="Gruber A."/>
            <person name="Parkinson J."/>
            <person name="Shirley M."/>
            <person name="Wan K.L."/>
            <person name="Berriman M."/>
            <person name="Tomley F."/>
            <person name="Pain A."/>
        </authorList>
    </citation>
    <scope>NUCLEOTIDE SEQUENCE [LARGE SCALE GENOMIC DNA]</scope>
    <source>
        <strain evidence="4">Houghton</strain>
    </source>
</reference>
<organism evidence="4 5">
    <name type="scientific">Eimeria tenella</name>
    <name type="common">Coccidian parasite</name>
    <dbReference type="NCBI Taxonomy" id="5802"/>
    <lineage>
        <taxon>Eukaryota</taxon>
        <taxon>Sar</taxon>
        <taxon>Alveolata</taxon>
        <taxon>Apicomplexa</taxon>
        <taxon>Conoidasida</taxon>
        <taxon>Coccidia</taxon>
        <taxon>Eucoccidiorida</taxon>
        <taxon>Eimeriorina</taxon>
        <taxon>Eimeriidae</taxon>
        <taxon>Eimeria</taxon>
    </lineage>
</organism>
<dbReference type="Gene3D" id="1.20.120.310">
    <property type="entry name" value="ERV/ALR sulfhydryl oxidase domain"/>
    <property type="match status" value="1"/>
</dbReference>
<dbReference type="VEuPathDB" id="ToxoDB:ETH_00013480"/>
<proteinExistence type="predicted"/>
<dbReference type="RefSeq" id="XP_013234141.1">
    <property type="nucleotide sequence ID" value="XM_013378687.1"/>
</dbReference>
<keyword evidence="2" id="KW-0812">Transmembrane</keyword>
<dbReference type="VEuPathDB" id="ToxoDB:ETH2_1517800"/>
<dbReference type="GO" id="GO:0016971">
    <property type="term" value="F:flavin-dependent sulfhydryl oxidase activity"/>
    <property type="evidence" value="ECO:0007669"/>
    <property type="project" value="InterPro"/>
</dbReference>
<feature type="domain" description="Thioredoxin" evidence="3">
    <location>
        <begin position="81"/>
        <end position="269"/>
    </location>
</feature>
<reference evidence="4" key="2">
    <citation type="submission" date="2013-10" db="EMBL/GenBank/DDBJ databases">
        <authorList>
            <person name="Aslett M."/>
        </authorList>
    </citation>
    <scope>NUCLEOTIDE SEQUENCE [LARGE SCALE GENOMIC DNA]</scope>
    <source>
        <strain evidence="4">Houghton</strain>
    </source>
</reference>
<dbReference type="GO" id="GO:0005615">
    <property type="term" value="C:extracellular space"/>
    <property type="evidence" value="ECO:0007669"/>
    <property type="project" value="TreeGrafter"/>
</dbReference>
<dbReference type="CDD" id="cd02961">
    <property type="entry name" value="PDI_a_family"/>
    <property type="match status" value="1"/>
</dbReference>
<dbReference type="GO" id="GO:0003756">
    <property type="term" value="F:protein disulfide isomerase activity"/>
    <property type="evidence" value="ECO:0007669"/>
    <property type="project" value="TreeGrafter"/>
</dbReference>
<evidence type="ECO:0000313" key="4">
    <source>
        <dbReference type="EMBL" id="CDJ43391.1"/>
    </source>
</evidence>
<dbReference type="OrthoDB" id="59470at2759"/>
<evidence type="ECO:0000259" key="3">
    <source>
        <dbReference type="PROSITE" id="PS51352"/>
    </source>
</evidence>
<dbReference type="GO" id="GO:0006457">
    <property type="term" value="P:protein folding"/>
    <property type="evidence" value="ECO:0007669"/>
    <property type="project" value="TreeGrafter"/>
</dbReference>
<dbReference type="Gene3D" id="3.40.30.10">
    <property type="entry name" value="Glutaredoxin"/>
    <property type="match status" value="1"/>
</dbReference>
<dbReference type="InterPro" id="IPR013766">
    <property type="entry name" value="Thioredoxin_domain"/>
</dbReference>
<dbReference type="PANTHER" id="PTHR22897">
    <property type="entry name" value="QUIESCIN Q6-RELATED SULFHYDRYL OXIDASE"/>
    <property type="match status" value="1"/>
</dbReference>
<feature type="transmembrane region" description="Helical" evidence="2">
    <location>
        <begin position="12"/>
        <end position="31"/>
    </location>
</feature>
<accession>U6KZJ7</accession>
<dbReference type="InterPro" id="IPR036249">
    <property type="entry name" value="Thioredoxin-like_sf"/>
</dbReference>
<feature type="region of interest" description="Disordered" evidence="1">
    <location>
        <begin position="73"/>
        <end position="101"/>
    </location>
</feature>
<dbReference type="SUPFAM" id="SSF52833">
    <property type="entry name" value="Thioredoxin-like"/>
    <property type="match status" value="1"/>
</dbReference>
<feature type="compositionally biased region" description="Low complexity" evidence="1">
    <location>
        <begin position="310"/>
        <end position="323"/>
    </location>
</feature>
<dbReference type="Pfam" id="PF00085">
    <property type="entry name" value="Thioredoxin"/>
    <property type="match status" value="1"/>
</dbReference>
<dbReference type="AlphaFoldDB" id="U6KZJ7"/>
<dbReference type="OMA" id="LWRLHNA"/>
<keyword evidence="2" id="KW-1133">Transmembrane helix</keyword>
<dbReference type="InterPro" id="IPR017937">
    <property type="entry name" value="Thioredoxin_CS"/>
</dbReference>
<keyword evidence="5" id="KW-1185">Reference proteome</keyword>